<comment type="caution">
    <text evidence="2">The sequence shown here is derived from an EMBL/GenBank/DDBJ whole genome shotgun (WGS) entry which is preliminary data.</text>
</comment>
<proteinExistence type="inferred from homology"/>
<dbReference type="EMBL" id="JAQQWI010000017">
    <property type="protein sequence ID" value="KAK8006730.1"/>
    <property type="molecule type" value="Genomic_DNA"/>
</dbReference>
<keyword evidence="3" id="KW-1185">Reference proteome</keyword>
<evidence type="ECO:0000256" key="1">
    <source>
        <dbReference type="ARBA" id="ARBA00006082"/>
    </source>
</evidence>
<sequence length="95" mass="10081">MSIQPLPPDVAAQIKSSITITSLNDAVCGLVKNSLDAKATRINIFVDYSRGNCTVEDNGDGIPPAEFRDSGGGLGKPHCKIQSCRAPLNPTELRD</sequence>
<dbReference type="Proteomes" id="UP001396898">
    <property type="component" value="Unassembled WGS sequence"/>
</dbReference>
<evidence type="ECO:0000313" key="3">
    <source>
        <dbReference type="Proteomes" id="UP001396898"/>
    </source>
</evidence>
<dbReference type="PANTHER" id="PTHR10073">
    <property type="entry name" value="DNA MISMATCH REPAIR PROTEIN MLH, PMS, MUTL"/>
    <property type="match status" value="1"/>
</dbReference>
<reference evidence="2 3" key="1">
    <citation type="submission" date="2023-01" db="EMBL/GenBank/DDBJ databases">
        <title>Analysis of 21 Apiospora genomes using comparative genomics revels a genus with tremendous synthesis potential of carbohydrate active enzymes and secondary metabolites.</title>
        <authorList>
            <person name="Sorensen T."/>
        </authorList>
    </citation>
    <scope>NUCLEOTIDE SEQUENCE [LARGE SCALE GENOMIC DNA]</scope>
    <source>
        <strain evidence="2 3">CBS 20057</strain>
    </source>
</reference>
<dbReference type="InterPro" id="IPR038973">
    <property type="entry name" value="MutL/Mlh/Pms-like"/>
</dbReference>
<comment type="similarity">
    <text evidence="1">Belongs to the DNA mismatch repair MutL/HexB family.</text>
</comment>
<dbReference type="SUPFAM" id="SSF55874">
    <property type="entry name" value="ATPase domain of HSP90 chaperone/DNA topoisomerase II/histidine kinase"/>
    <property type="match status" value="1"/>
</dbReference>
<name>A0ABR1RCG9_9PEZI</name>
<accession>A0ABR1RCG9</accession>
<gene>
    <name evidence="2" type="ORF">PG991_013027</name>
</gene>
<dbReference type="InterPro" id="IPR036890">
    <property type="entry name" value="HATPase_C_sf"/>
</dbReference>
<evidence type="ECO:0008006" key="4">
    <source>
        <dbReference type="Google" id="ProtNLM"/>
    </source>
</evidence>
<evidence type="ECO:0000313" key="2">
    <source>
        <dbReference type="EMBL" id="KAK8006730.1"/>
    </source>
</evidence>
<dbReference type="PANTHER" id="PTHR10073:SF47">
    <property type="entry name" value="DNA MISMATCH REPAIR PROTEIN MLH3"/>
    <property type="match status" value="1"/>
</dbReference>
<dbReference type="Pfam" id="PF13589">
    <property type="entry name" value="HATPase_c_3"/>
    <property type="match status" value="1"/>
</dbReference>
<dbReference type="Gene3D" id="3.30.565.10">
    <property type="entry name" value="Histidine kinase-like ATPase, C-terminal domain"/>
    <property type="match status" value="1"/>
</dbReference>
<protein>
    <recommendedName>
        <fullName evidence="4">Histidine kinase/HSP90-like ATPase domain-containing protein</fullName>
    </recommendedName>
</protein>
<organism evidence="2 3">
    <name type="scientific">Apiospora marii</name>
    <dbReference type="NCBI Taxonomy" id="335849"/>
    <lineage>
        <taxon>Eukaryota</taxon>
        <taxon>Fungi</taxon>
        <taxon>Dikarya</taxon>
        <taxon>Ascomycota</taxon>
        <taxon>Pezizomycotina</taxon>
        <taxon>Sordariomycetes</taxon>
        <taxon>Xylariomycetidae</taxon>
        <taxon>Amphisphaeriales</taxon>
        <taxon>Apiosporaceae</taxon>
        <taxon>Apiospora</taxon>
    </lineage>
</organism>